<proteinExistence type="predicted"/>
<comment type="caution">
    <text evidence="1">The sequence shown here is derived from an EMBL/GenBank/DDBJ whole genome shotgun (WGS) entry which is preliminary data.</text>
</comment>
<dbReference type="EMBL" id="JAJVCN010000004">
    <property type="protein sequence ID" value="MCE7011131.1"/>
    <property type="molecule type" value="Genomic_DNA"/>
</dbReference>
<protein>
    <submittedName>
        <fullName evidence="1">Uncharacterized protein</fullName>
    </submittedName>
</protein>
<gene>
    <name evidence="1" type="ORF">LWC34_51255</name>
</gene>
<sequence>MASRSLRLPGYVRKIYPAQGRRFVDFLCQLWATACGALHVPAEQSIRTTRMLRNALPAWATERIGTAPRQPSYVADDGFPAELSVNWSGRHPEVRLLFDCLDDDHTLISPVWQDETRITQIREIFGRHIGRPSRAPLWRSVAWRPPMQVVHKTYFGLYTWPLAQRYAAVDEAMNRLGMGAAWNDARRRIESIGGRREIEFFAIDQADEAHARVKIYYRSHDADIDEVNRIASVARRHDAQGSLTACRTLTGGDANAGEAALSCLAFRYGLDQVAECTSYLRMADLASNDRQAVDRTAALMHNEGVDPGRFRALVTALAPEPLEDSQRVLTLVSYRAAGRRGDITTYFRFPVYDHPVPPSSYGDFVLRDRKEPAVSQQDIERIASYNEQRQREYESSELIRLLADENTTVETKKAVLTYLQPWSNAFQRMISARVTFETDPQLRTLALEHQQEEVGHDAILARSRADDQRLVWDPVIESGASWFVDQFAVLPGVQRAVLAHLALEAGSLVLSQAGTRAFPEDPYFTLHDEADAEHLEMGYRLLRSRSDWTADDLITLLDRAWQVIAVVSDRIAECARRDTSVVAA</sequence>
<evidence type="ECO:0000313" key="2">
    <source>
        <dbReference type="Proteomes" id="UP001521150"/>
    </source>
</evidence>
<accession>A0ABS8ZTV0</accession>
<organism evidence="1 2">
    <name type="scientific">Kibdelosporangium philippinense</name>
    <dbReference type="NCBI Taxonomy" id="211113"/>
    <lineage>
        <taxon>Bacteria</taxon>
        <taxon>Bacillati</taxon>
        <taxon>Actinomycetota</taxon>
        <taxon>Actinomycetes</taxon>
        <taxon>Pseudonocardiales</taxon>
        <taxon>Pseudonocardiaceae</taxon>
        <taxon>Kibdelosporangium</taxon>
    </lineage>
</organism>
<dbReference type="RefSeq" id="WP_233733480.1">
    <property type="nucleotide sequence ID" value="NZ_JAJVCN010000004.1"/>
</dbReference>
<keyword evidence="2" id="KW-1185">Reference proteome</keyword>
<reference evidence="1 2" key="1">
    <citation type="submission" date="2021-12" db="EMBL/GenBank/DDBJ databases">
        <title>Genome sequence of Kibdelosporangium philippinense ATCC 49844.</title>
        <authorList>
            <person name="Fedorov E.A."/>
            <person name="Omeragic M."/>
            <person name="Shalygina K.F."/>
            <person name="Maclea K.S."/>
        </authorList>
    </citation>
    <scope>NUCLEOTIDE SEQUENCE [LARGE SCALE GENOMIC DNA]</scope>
    <source>
        <strain evidence="1 2">ATCC 49844</strain>
    </source>
</reference>
<name>A0ABS8ZTV0_9PSEU</name>
<dbReference type="Proteomes" id="UP001521150">
    <property type="component" value="Unassembled WGS sequence"/>
</dbReference>
<evidence type="ECO:0000313" key="1">
    <source>
        <dbReference type="EMBL" id="MCE7011131.1"/>
    </source>
</evidence>